<dbReference type="EMBL" id="SNYK01000004">
    <property type="protein sequence ID" value="TDQ38550.1"/>
    <property type="molecule type" value="Genomic_DNA"/>
</dbReference>
<keyword evidence="1" id="KW-0547">Nucleotide-binding</keyword>
<keyword evidence="2" id="KW-0378">Hydrolase</keyword>
<dbReference type="SUPFAM" id="SSF52540">
    <property type="entry name" value="P-loop containing nucleoside triphosphate hydrolases"/>
    <property type="match status" value="1"/>
</dbReference>
<keyword evidence="8" id="KW-1185">Reference proteome</keyword>
<dbReference type="PROSITE" id="PS51192">
    <property type="entry name" value="HELICASE_ATP_BIND_1"/>
    <property type="match status" value="1"/>
</dbReference>
<dbReference type="Gene3D" id="3.40.50.300">
    <property type="entry name" value="P-loop containing nucleotide triphosphate hydrolases"/>
    <property type="match status" value="2"/>
</dbReference>
<dbReference type="GO" id="GO:0005524">
    <property type="term" value="F:ATP binding"/>
    <property type="evidence" value="ECO:0007669"/>
    <property type="project" value="UniProtKB-KW"/>
</dbReference>
<evidence type="ECO:0000259" key="6">
    <source>
        <dbReference type="PROSITE" id="PS51192"/>
    </source>
</evidence>
<dbReference type="PANTHER" id="PTHR11070:SF2">
    <property type="entry name" value="ATP-DEPENDENT DNA HELICASE SRS2"/>
    <property type="match status" value="1"/>
</dbReference>
<dbReference type="GO" id="GO:0003677">
    <property type="term" value="F:DNA binding"/>
    <property type="evidence" value="ECO:0007669"/>
    <property type="project" value="InterPro"/>
</dbReference>
<feature type="domain" description="Helicase ATP-binding" evidence="6">
    <location>
        <begin position="236"/>
        <end position="401"/>
    </location>
</feature>
<dbReference type="OrthoDB" id="7066673at2"/>
<evidence type="ECO:0000256" key="5">
    <source>
        <dbReference type="ARBA" id="ARBA00034923"/>
    </source>
</evidence>
<evidence type="ECO:0000313" key="8">
    <source>
        <dbReference type="Proteomes" id="UP000294575"/>
    </source>
</evidence>
<proteinExistence type="predicted"/>
<dbReference type="Pfam" id="PF08378">
    <property type="entry name" value="NERD"/>
    <property type="match status" value="1"/>
</dbReference>
<accession>A0A4R6TXD3</accession>
<evidence type="ECO:0000313" key="7">
    <source>
        <dbReference type="EMBL" id="TDQ38550.1"/>
    </source>
</evidence>
<dbReference type="AlphaFoldDB" id="A0A4R6TXD3"/>
<dbReference type="InterPro" id="IPR000212">
    <property type="entry name" value="DNA_helicase_UvrD/REP"/>
</dbReference>
<keyword evidence="3" id="KW-0347">Helicase</keyword>
<dbReference type="PANTHER" id="PTHR11070">
    <property type="entry name" value="UVRD / RECB / PCRA DNA HELICASE FAMILY MEMBER"/>
    <property type="match status" value="1"/>
</dbReference>
<reference evidence="7 8" key="1">
    <citation type="submission" date="2019-03" db="EMBL/GenBank/DDBJ databases">
        <title>Genomic Encyclopedia of Type Strains, Phase IV (KMG-IV): sequencing the most valuable type-strain genomes for metagenomic binning, comparative biology and taxonomic classification.</title>
        <authorList>
            <person name="Goeker M."/>
        </authorList>
    </citation>
    <scope>NUCLEOTIDE SEQUENCE [LARGE SCALE GENOMIC DNA]</scope>
    <source>
        <strain evidence="7 8">DSM 28679</strain>
    </source>
</reference>
<dbReference type="InterPro" id="IPR014001">
    <property type="entry name" value="Helicase_ATP-bd"/>
</dbReference>
<comment type="caution">
    <text evidence="7">The sequence shown here is derived from an EMBL/GenBank/DDBJ whole genome shotgun (WGS) entry which is preliminary data.</text>
</comment>
<dbReference type="InterPro" id="IPR027417">
    <property type="entry name" value="P-loop_NTPase"/>
</dbReference>
<dbReference type="Pfam" id="PF13245">
    <property type="entry name" value="AAA_19"/>
    <property type="match status" value="1"/>
</dbReference>
<dbReference type="InterPro" id="IPR014017">
    <property type="entry name" value="DNA_helicase_UvrD-like_C"/>
</dbReference>
<dbReference type="Pfam" id="PF13361">
    <property type="entry name" value="UvrD_C"/>
    <property type="match status" value="1"/>
</dbReference>
<gene>
    <name evidence="7" type="ORF">DFQ45_104125</name>
</gene>
<dbReference type="Proteomes" id="UP000294575">
    <property type="component" value="Unassembled WGS sequence"/>
</dbReference>
<dbReference type="InterPro" id="IPR011528">
    <property type="entry name" value="NERD"/>
</dbReference>
<dbReference type="RefSeq" id="WP_101496261.1">
    <property type="nucleotide sequence ID" value="NZ_LNJZ01000005.1"/>
</dbReference>
<organism evidence="7 8">
    <name type="scientific">Thiopseudomonas denitrificans</name>
    <dbReference type="NCBI Taxonomy" id="1501432"/>
    <lineage>
        <taxon>Bacteria</taxon>
        <taxon>Pseudomonadati</taxon>
        <taxon>Pseudomonadota</taxon>
        <taxon>Gammaproteobacteria</taxon>
        <taxon>Pseudomonadales</taxon>
        <taxon>Pseudomonadaceae</taxon>
        <taxon>Thiopseudomonas</taxon>
    </lineage>
</organism>
<sequence length="615" mass="69627">MATFFPVRSACPFDTDGERKLAEHLDKKLNDRYLCWFNVPIGPKRLQPDFIVLHPGHGLLVLEVKDWKPDSLHSLTQNEAMLYTEDGLVRDKNPMEQARQYAMAAKELLEKDPFLQQTGSYAGNLIMPYSWGVVLPNITRAKFDTLKLGQVLEPRTVLCKDEMSASTSEYFEDRLLGMFRQSFPCNLGQQQIDRIRYHLYPELRINPESGQFGLLDEEQAPTPSLIQVMDLQQEQLARSMGGGHRVIHGVAGSGKTMILVYRARYLASLTDKPVLVLCYNKTLASRLEHVLKKNTRENQIQVHHFHGWCSELLKEKDIKVGRCSSAAEFMQQSVVRTIKAVEEGELELERYGAILIDEAHDFEPEWFSIVLAMLEAKNSNLLVLYDDAQSIYKKKSGLGFTFSSVKIEAVGRTTILRTNYRNTAEILTAAKNCSLSTLPVSEGKGEDYAPTLAPNSLGRNGEMPELHNFSSTESEWGYIAKRIARLIEQGQSPDSIGVLVLSTKSPHIDLPQHSLATYKVPFVIADEQKKRNLYQYSNQPSVKILTMHSSKGLEFDHVFIAGLNKFGEYKALDDEQKARLLYVAMTRAIDTLVLTYHQNSPFIQQIQQAIQQSAH</sequence>
<evidence type="ECO:0000256" key="3">
    <source>
        <dbReference type="ARBA" id="ARBA00022806"/>
    </source>
</evidence>
<dbReference type="GO" id="GO:0033202">
    <property type="term" value="C:DNA helicase complex"/>
    <property type="evidence" value="ECO:0007669"/>
    <property type="project" value="TreeGrafter"/>
</dbReference>
<evidence type="ECO:0000256" key="4">
    <source>
        <dbReference type="ARBA" id="ARBA00022840"/>
    </source>
</evidence>
<evidence type="ECO:0000256" key="1">
    <source>
        <dbReference type="ARBA" id="ARBA00022741"/>
    </source>
</evidence>
<evidence type="ECO:0000256" key="2">
    <source>
        <dbReference type="ARBA" id="ARBA00022801"/>
    </source>
</evidence>
<keyword evidence="4" id="KW-0067">ATP-binding</keyword>
<dbReference type="GO" id="GO:0016787">
    <property type="term" value="F:hydrolase activity"/>
    <property type="evidence" value="ECO:0007669"/>
    <property type="project" value="UniProtKB-KW"/>
</dbReference>
<dbReference type="GO" id="GO:0005829">
    <property type="term" value="C:cytosol"/>
    <property type="evidence" value="ECO:0007669"/>
    <property type="project" value="TreeGrafter"/>
</dbReference>
<dbReference type="GO" id="GO:0043138">
    <property type="term" value="F:3'-5' DNA helicase activity"/>
    <property type="evidence" value="ECO:0007669"/>
    <property type="project" value="TreeGrafter"/>
</dbReference>
<protein>
    <recommendedName>
        <fullName evidence="5">DNA 3'-5' helicase II</fullName>
    </recommendedName>
</protein>
<name>A0A4R6TXD3_9GAMM</name>
<dbReference type="GO" id="GO:0000725">
    <property type="term" value="P:recombinational repair"/>
    <property type="evidence" value="ECO:0007669"/>
    <property type="project" value="TreeGrafter"/>
</dbReference>